<protein>
    <submittedName>
        <fullName evidence="1">Uncharacterized protein</fullName>
    </submittedName>
</protein>
<reference evidence="1 2" key="2">
    <citation type="journal article" date="2022" name="Mol. Ecol. Resour.">
        <title>The genomes of chicory, endive, great burdock and yacon provide insights into Asteraceae paleo-polyploidization history and plant inulin production.</title>
        <authorList>
            <person name="Fan W."/>
            <person name="Wang S."/>
            <person name="Wang H."/>
            <person name="Wang A."/>
            <person name="Jiang F."/>
            <person name="Liu H."/>
            <person name="Zhao H."/>
            <person name="Xu D."/>
            <person name="Zhang Y."/>
        </authorList>
    </citation>
    <scope>NUCLEOTIDE SEQUENCE [LARGE SCALE GENOMIC DNA]</scope>
    <source>
        <strain evidence="2">cv. Niubang</strain>
    </source>
</reference>
<reference evidence="2" key="1">
    <citation type="journal article" date="2022" name="Mol. Ecol. Resour.">
        <title>The genomes of chicory, endive, great burdock and yacon provide insights into Asteraceae palaeo-polyploidization history and plant inulin production.</title>
        <authorList>
            <person name="Fan W."/>
            <person name="Wang S."/>
            <person name="Wang H."/>
            <person name="Wang A."/>
            <person name="Jiang F."/>
            <person name="Liu H."/>
            <person name="Zhao H."/>
            <person name="Xu D."/>
            <person name="Zhang Y."/>
        </authorList>
    </citation>
    <scope>NUCLEOTIDE SEQUENCE [LARGE SCALE GENOMIC DNA]</scope>
    <source>
        <strain evidence="2">cv. Niubang</strain>
    </source>
</reference>
<accession>A0ACB9DKU0</accession>
<comment type="caution">
    <text evidence="1">The sequence shown here is derived from an EMBL/GenBank/DDBJ whole genome shotgun (WGS) entry which is preliminary data.</text>
</comment>
<organism evidence="1 2">
    <name type="scientific">Arctium lappa</name>
    <name type="common">Greater burdock</name>
    <name type="synonym">Lappa major</name>
    <dbReference type="NCBI Taxonomy" id="4217"/>
    <lineage>
        <taxon>Eukaryota</taxon>
        <taxon>Viridiplantae</taxon>
        <taxon>Streptophyta</taxon>
        <taxon>Embryophyta</taxon>
        <taxon>Tracheophyta</taxon>
        <taxon>Spermatophyta</taxon>
        <taxon>Magnoliopsida</taxon>
        <taxon>eudicotyledons</taxon>
        <taxon>Gunneridae</taxon>
        <taxon>Pentapetalae</taxon>
        <taxon>asterids</taxon>
        <taxon>campanulids</taxon>
        <taxon>Asterales</taxon>
        <taxon>Asteraceae</taxon>
        <taxon>Carduoideae</taxon>
        <taxon>Cardueae</taxon>
        <taxon>Arctiinae</taxon>
        <taxon>Arctium</taxon>
    </lineage>
</organism>
<evidence type="ECO:0000313" key="1">
    <source>
        <dbReference type="EMBL" id="KAI3747172.1"/>
    </source>
</evidence>
<proteinExistence type="predicted"/>
<evidence type="ECO:0000313" key="2">
    <source>
        <dbReference type="Proteomes" id="UP001055879"/>
    </source>
</evidence>
<name>A0ACB9DKU0_ARCLA</name>
<sequence>MVIVMAMVMTLKRMGYYGFRILGNTGEGRPKFLYAINNELQLQWGLISPPPLDTIVLHLFLRSPLDSNSFSTTHLLQQISVCLLRVTVHPCSSHTGLTAFLSPQRTIYTHTTKSHRNSLRSFASLSLSKFLQILPTNHFIRLLIL</sequence>
<keyword evidence="2" id="KW-1185">Reference proteome</keyword>
<dbReference type="EMBL" id="CM042049">
    <property type="protein sequence ID" value="KAI3747172.1"/>
    <property type="molecule type" value="Genomic_DNA"/>
</dbReference>
<gene>
    <name evidence="1" type="ORF">L6452_09621</name>
</gene>
<dbReference type="Proteomes" id="UP001055879">
    <property type="component" value="Linkage Group LG03"/>
</dbReference>